<dbReference type="EMBL" id="CP135445">
    <property type="protein sequence ID" value="WRY35645.1"/>
    <property type="molecule type" value="Genomic_DNA"/>
</dbReference>
<dbReference type="Proteomes" id="UP001623290">
    <property type="component" value="Plasmid unnamed2"/>
</dbReference>
<name>A0ABZ1E3M7_9RHOB</name>
<evidence type="ECO:0000313" key="2">
    <source>
        <dbReference type="EMBL" id="WRY35645.1"/>
    </source>
</evidence>
<dbReference type="InterPro" id="IPR004291">
    <property type="entry name" value="Transposase_IS66_central"/>
</dbReference>
<dbReference type="InterPro" id="IPR052344">
    <property type="entry name" value="Transposase-related"/>
</dbReference>
<dbReference type="Pfam" id="PF03050">
    <property type="entry name" value="DDE_Tnp_IS66"/>
    <property type="match status" value="1"/>
</dbReference>
<accession>A0ABZ1E3M7</accession>
<keyword evidence="3" id="KW-1185">Reference proteome</keyword>
<dbReference type="PANTHER" id="PTHR33678">
    <property type="entry name" value="BLL1576 PROTEIN"/>
    <property type="match status" value="1"/>
</dbReference>
<keyword evidence="2" id="KW-0614">Plasmid</keyword>
<dbReference type="RefSeq" id="WP_330629378.1">
    <property type="nucleotide sequence ID" value="NZ_CP135445.1"/>
</dbReference>
<organism evidence="2 3">
    <name type="scientific">Thioclava litoralis</name>
    <dbReference type="NCBI Taxonomy" id="3076557"/>
    <lineage>
        <taxon>Bacteria</taxon>
        <taxon>Pseudomonadati</taxon>
        <taxon>Pseudomonadota</taxon>
        <taxon>Alphaproteobacteria</taxon>
        <taxon>Rhodobacterales</taxon>
        <taxon>Paracoccaceae</taxon>
        <taxon>Thioclava</taxon>
    </lineage>
</organism>
<gene>
    <name evidence="2" type="ORF">RPE78_17475</name>
</gene>
<protein>
    <submittedName>
        <fullName evidence="2">Transposase</fullName>
    </submittedName>
</protein>
<proteinExistence type="predicted"/>
<geneLocation type="plasmid" evidence="2 3">
    <name>unnamed2</name>
</geneLocation>
<evidence type="ECO:0000313" key="3">
    <source>
        <dbReference type="Proteomes" id="UP001623290"/>
    </source>
</evidence>
<dbReference type="PANTHER" id="PTHR33678:SF1">
    <property type="entry name" value="BLL1576 PROTEIN"/>
    <property type="match status" value="1"/>
</dbReference>
<feature type="domain" description="Transposase IS66 central" evidence="1">
    <location>
        <begin position="63"/>
        <end position="162"/>
    </location>
</feature>
<reference evidence="2 3" key="1">
    <citation type="submission" date="2023-09" db="EMBL/GenBank/DDBJ databases">
        <title>Thioclava shenzhenensis sp. nov., a multidrug resistant bacteria-antagonizing species isolated from coastal seawater.</title>
        <authorList>
            <person name="Long M."/>
        </authorList>
    </citation>
    <scope>NUCLEOTIDE SEQUENCE [LARGE SCALE GENOMIC DNA]</scope>
    <source>
        <strain evidence="2 3">FTW29</strain>
        <plasmid evidence="2 3">unnamed2</plasmid>
    </source>
</reference>
<sequence>MEFPETCPCGCGGTVRNYDIDEKREVVPAKFYIAVRKYPRYRCRKDDVTVGTLYKPTLMPGVTCGTSMLAYLVTMRYGWGMPMYRIENMLNHSGITYHRATMCKQIGRLAAELGHVTSELQRHTLDDASRIFFDETVLKILRPGEGKTGQSYMYAAHRDDSSFGGKASSRSAEKSSI</sequence>
<evidence type="ECO:0000259" key="1">
    <source>
        <dbReference type="Pfam" id="PF03050"/>
    </source>
</evidence>